<keyword evidence="3" id="KW-1185">Reference proteome</keyword>
<evidence type="ECO:0000313" key="3">
    <source>
        <dbReference type="Proteomes" id="UP000489600"/>
    </source>
</evidence>
<accession>A0A565CVG1</accession>
<proteinExistence type="predicted"/>
<organism evidence="2 3">
    <name type="scientific">Arabis nemorensis</name>
    <dbReference type="NCBI Taxonomy" id="586526"/>
    <lineage>
        <taxon>Eukaryota</taxon>
        <taxon>Viridiplantae</taxon>
        <taxon>Streptophyta</taxon>
        <taxon>Embryophyta</taxon>
        <taxon>Tracheophyta</taxon>
        <taxon>Spermatophyta</taxon>
        <taxon>Magnoliopsida</taxon>
        <taxon>eudicotyledons</taxon>
        <taxon>Gunneridae</taxon>
        <taxon>Pentapetalae</taxon>
        <taxon>rosids</taxon>
        <taxon>malvids</taxon>
        <taxon>Brassicales</taxon>
        <taxon>Brassicaceae</taxon>
        <taxon>Arabideae</taxon>
        <taxon>Arabis</taxon>
    </lineage>
</organism>
<gene>
    <name evidence="2" type="ORF">ANE_LOCUS28174</name>
</gene>
<dbReference type="Proteomes" id="UP000489600">
    <property type="component" value="Unassembled WGS sequence"/>
</dbReference>
<name>A0A565CVG1_9BRAS</name>
<comment type="caution">
    <text evidence="2">The sequence shown here is derived from an EMBL/GenBank/DDBJ whole genome shotgun (WGS) entry which is preliminary data.</text>
</comment>
<feature type="region of interest" description="Disordered" evidence="1">
    <location>
        <begin position="29"/>
        <end position="82"/>
    </location>
</feature>
<dbReference type="AlphaFoldDB" id="A0A565CVG1"/>
<evidence type="ECO:0000256" key="1">
    <source>
        <dbReference type="SAM" id="MobiDB-lite"/>
    </source>
</evidence>
<dbReference type="EMBL" id="CABITT030000008">
    <property type="protein sequence ID" value="VVB17730.1"/>
    <property type="molecule type" value="Genomic_DNA"/>
</dbReference>
<protein>
    <submittedName>
        <fullName evidence="2">Uncharacterized protein</fullName>
    </submittedName>
</protein>
<sequence>MTRSQGSDNLIPLEIEKLARLNRREVKRRQMANNEVAEDPQNRVPRLDDDGEPLLDVEGNQIFEDNRNKNVQEPRNNGQPQQ</sequence>
<evidence type="ECO:0000313" key="2">
    <source>
        <dbReference type="EMBL" id="VVB17730.1"/>
    </source>
</evidence>
<feature type="compositionally biased region" description="Polar residues" evidence="1">
    <location>
        <begin position="73"/>
        <end position="82"/>
    </location>
</feature>
<reference evidence="2" key="1">
    <citation type="submission" date="2019-07" db="EMBL/GenBank/DDBJ databases">
        <authorList>
            <person name="Dittberner H."/>
        </authorList>
    </citation>
    <scope>NUCLEOTIDE SEQUENCE [LARGE SCALE GENOMIC DNA]</scope>
</reference>